<dbReference type="RefSeq" id="WP_088921113.1">
    <property type="nucleotide sequence ID" value="NZ_CP018632.1"/>
</dbReference>
<accession>A0A2Z2NYD6</accession>
<dbReference type="Proteomes" id="UP000250079">
    <property type="component" value="Chromosome"/>
</dbReference>
<keyword evidence="1" id="KW-0472">Membrane</keyword>
<gene>
    <name evidence="2" type="ORF">IMCC3135_31375</name>
</gene>
<name>A0A2Z2NYD6_9GAMM</name>
<protein>
    <submittedName>
        <fullName evidence="2">Uncharacterized protein</fullName>
    </submittedName>
</protein>
<dbReference type="EMBL" id="CP018632">
    <property type="protein sequence ID" value="ASJ76323.1"/>
    <property type="molecule type" value="Genomic_DNA"/>
</dbReference>
<dbReference type="KEGG" id="gai:IMCC3135_31375"/>
<evidence type="ECO:0000313" key="2">
    <source>
        <dbReference type="EMBL" id="ASJ76323.1"/>
    </source>
</evidence>
<dbReference type="AlphaFoldDB" id="A0A2Z2NYD6"/>
<keyword evidence="3" id="KW-1185">Reference proteome</keyword>
<reference evidence="2 3" key="1">
    <citation type="submission" date="2016-12" db="EMBL/GenBank/DDBJ databases">
        <authorList>
            <person name="Song W.-J."/>
            <person name="Kurnit D.M."/>
        </authorList>
    </citation>
    <scope>NUCLEOTIDE SEQUENCE [LARGE SCALE GENOMIC DNA]</scope>
    <source>
        <strain evidence="2 3">IMCC3135</strain>
    </source>
</reference>
<evidence type="ECO:0000313" key="3">
    <source>
        <dbReference type="Proteomes" id="UP000250079"/>
    </source>
</evidence>
<proteinExistence type="predicted"/>
<evidence type="ECO:0000256" key="1">
    <source>
        <dbReference type="SAM" id="Phobius"/>
    </source>
</evidence>
<keyword evidence="1" id="KW-1133">Transmembrane helix</keyword>
<organism evidence="2 3">
    <name type="scientific">Granulosicoccus antarcticus IMCC3135</name>
    <dbReference type="NCBI Taxonomy" id="1192854"/>
    <lineage>
        <taxon>Bacteria</taxon>
        <taxon>Pseudomonadati</taxon>
        <taxon>Pseudomonadota</taxon>
        <taxon>Gammaproteobacteria</taxon>
        <taxon>Chromatiales</taxon>
        <taxon>Granulosicoccaceae</taxon>
        <taxon>Granulosicoccus</taxon>
    </lineage>
</organism>
<feature type="transmembrane region" description="Helical" evidence="1">
    <location>
        <begin position="26"/>
        <end position="59"/>
    </location>
</feature>
<sequence>MTYTTINMETNADKFWSEMPLGAKVAGGIVAVALIGASLVASVFLAGAALFGALVMMVYGALAGKRKRRVETRVDAEEYSDVVKAES</sequence>
<keyword evidence="1" id="KW-0812">Transmembrane</keyword>